<name>A0A495J1G8_9SPHI</name>
<gene>
    <name evidence="1" type="ORF">BDD43_2818</name>
</gene>
<proteinExistence type="predicted"/>
<evidence type="ECO:0000313" key="2">
    <source>
        <dbReference type="Proteomes" id="UP000268007"/>
    </source>
</evidence>
<sequence length="57" mass="6625">MHTMEVLQLQNHIFISRQPDSYYMIDTSKKVVKAIDETRFDLISNLIALTQDIKALS</sequence>
<accession>A0A495J1G8</accession>
<keyword evidence="2" id="KW-1185">Reference proteome</keyword>
<protein>
    <submittedName>
        <fullName evidence="1">Uncharacterized protein</fullName>
    </submittedName>
</protein>
<comment type="caution">
    <text evidence="1">The sequence shown here is derived from an EMBL/GenBank/DDBJ whole genome shotgun (WGS) entry which is preliminary data.</text>
</comment>
<organism evidence="1 2">
    <name type="scientific">Mucilaginibacter gracilis</name>
    <dbReference type="NCBI Taxonomy" id="423350"/>
    <lineage>
        <taxon>Bacteria</taxon>
        <taxon>Pseudomonadati</taxon>
        <taxon>Bacteroidota</taxon>
        <taxon>Sphingobacteriia</taxon>
        <taxon>Sphingobacteriales</taxon>
        <taxon>Sphingobacteriaceae</taxon>
        <taxon>Mucilaginibacter</taxon>
    </lineage>
</organism>
<dbReference type="EMBL" id="RBKU01000001">
    <property type="protein sequence ID" value="RKR82633.1"/>
    <property type="molecule type" value="Genomic_DNA"/>
</dbReference>
<dbReference type="Proteomes" id="UP000268007">
    <property type="component" value="Unassembled WGS sequence"/>
</dbReference>
<dbReference type="AlphaFoldDB" id="A0A495J1G8"/>
<evidence type="ECO:0000313" key="1">
    <source>
        <dbReference type="EMBL" id="RKR82633.1"/>
    </source>
</evidence>
<reference evidence="1 2" key="1">
    <citation type="submission" date="2018-10" db="EMBL/GenBank/DDBJ databases">
        <title>Genomic Encyclopedia of Archaeal and Bacterial Type Strains, Phase II (KMG-II): from individual species to whole genera.</title>
        <authorList>
            <person name="Goeker M."/>
        </authorList>
    </citation>
    <scope>NUCLEOTIDE SEQUENCE [LARGE SCALE GENOMIC DNA]</scope>
    <source>
        <strain evidence="1 2">DSM 18602</strain>
    </source>
</reference>